<evidence type="ECO:0000313" key="1">
    <source>
        <dbReference type="EMBL" id="CAD8131198.1"/>
    </source>
</evidence>
<evidence type="ECO:0000313" key="2">
    <source>
        <dbReference type="Proteomes" id="UP000692954"/>
    </source>
</evidence>
<gene>
    <name evidence="1" type="ORF">PSON_ATCC_30995.1.T4030008</name>
</gene>
<keyword evidence="2" id="KW-1185">Reference proteome</keyword>
<proteinExistence type="predicted"/>
<dbReference type="Proteomes" id="UP000692954">
    <property type="component" value="Unassembled WGS sequence"/>
</dbReference>
<protein>
    <submittedName>
        <fullName evidence="1">Uncharacterized protein</fullName>
    </submittedName>
</protein>
<organism evidence="1 2">
    <name type="scientific">Paramecium sonneborni</name>
    <dbReference type="NCBI Taxonomy" id="65129"/>
    <lineage>
        <taxon>Eukaryota</taxon>
        <taxon>Sar</taxon>
        <taxon>Alveolata</taxon>
        <taxon>Ciliophora</taxon>
        <taxon>Intramacronucleata</taxon>
        <taxon>Oligohymenophorea</taxon>
        <taxon>Peniculida</taxon>
        <taxon>Parameciidae</taxon>
        <taxon>Paramecium</taxon>
    </lineage>
</organism>
<dbReference type="AlphaFoldDB" id="A0A8S1RSJ0"/>
<name>A0A8S1RSJ0_9CILI</name>
<dbReference type="EMBL" id="CAJJDN010000403">
    <property type="protein sequence ID" value="CAD8131198.1"/>
    <property type="molecule type" value="Genomic_DNA"/>
</dbReference>
<comment type="caution">
    <text evidence="1">The sequence shown here is derived from an EMBL/GenBank/DDBJ whole genome shotgun (WGS) entry which is preliminary data.</text>
</comment>
<sequence length="90" mass="10992">MNQMKQLTKLKNETQFCTNYLEKCLLEIIYKKKLIKKDKYKVQNLFWQKRILKHHDNKGVPNQEQQIYVADYPKEQIQGKMKEQMNSMLI</sequence>
<accession>A0A8S1RSJ0</accession>
<reference evidence="1" key="1">
    <citation type="submission" date="2021-01" db="EMBL/GenBank/DDBJ databases">
        <authorList>
            <consortium name="Genoscope - CEA"/>
            <person name="William W."/>
        </authorList>
    </citation>
    <scope>NUCLEOTIDE SEQUENCE</scope>
</reference>